<evidence type="ECO:0000256" key="1">
    <source>
        <dbReference type="SAM" id="MobiDB-lite"/>
    </source>
</evidence>
<proteinExistence type="predicted"/>
<dbReference type="AlphaFoldDB" id="A0A1V2VWF7"/>
<accession>A0A1V2VWF7</accession>
<dbReference type="EMBL" id="MUTJ01000091">
    <property type="protein sequence ID" value="ONU78205.1"/>
    <property type="molecule type" value="Genomic_DNA"/>
</dbReference>
<protein>
    <submittedName>
        <fullName evidence="2">Uncharacterized protein</fullName>
    </submittedName>
</protein>
<comment type="caution">
    <text evidence="2">The sequence shown here is derived from an EMBL/GenBank/DDBJ whole genome shotgun (WGS) entry which is preliminary data.</text>
</comment>
<organism evidence="2 3">
    <name type="scientific">Burkholderia cenocepacia</name>
    <dbReference type="NCBI Taxonomy" id="95486"/>
    <lineage>
        <taxon>Bacteria</taxon>
        <taxon>Pseudomonadati</taxon>
        <taxon>Pseudomonadota</taxon>
        <taxon>Betaproteobacteria</taxon>
        <taxon>Burkholderiales</taxon>
        <taxon>Burkholderiaceae</taxon>
        <taxon>Burkholderia</taxon>
        <taxon>Burkholderia cepacia complex</taxon>
    </lineage>
</organism>
<evidence type="ECO:0000313" key="3">
    <source>
        <dbReference type="Proteomes" id="UP000188543"/>
    </source>
</evidence>
<dbReference type="Proteomes" id="UP000188543">
    <property type="component" value="Unassembled WGS sequence"/>
</dbReference>
<evidence type="ECO:0000313" key="2">
    <source>
        <dbReference type="EMBL" id="ONU78205.1"/>
    </source>
</evidence>
<sequence>MGPANAAAPTPAPPGRSARSRRAQTSLGKPDARSFSSSPESFPAMRGGDARGKAGGGRASRGRCCPHHPGTLKPHFLQQVQW</sequence>
<reference evidence="2 3" key="1">
    <citation type="submission" date="2016-08" db="EMBL/GenBank/DDBJ databases">
        <authorList>
            <person name="Seilhamer J.J."/>
        </authorList>
    </citation>
    <scope>NUCLEOTIDE SEQUENCE [LARGE SCALE GENOMIC DNA]</scope>
    <source>
        <strain evidence="2 3">VC14762</strain>
    </source>
</reference>
<name>A0A1V2VWF7_9BURK</name>
<feature type="region of interest" description="Disordered" evidence="1">
    <location>
        <begin position="1"/>
        <end position="82"/>
    </location>
</feature>
<gene>
    <name evidence="2" type="ORF">A8E72_30485</name>
</gene>